<dbReference type="InterPro" id="IPR036388">
    <property type="entry name" value="WH-like_DNA-bd_sf"/>
</dbReference>
<keyword evidence="4 7" id="KW-0238">DNA-binding</keyword>
<evidence type="ECO:0000256" key="3">
    <source>
        <dbReference type="ARBA" id="ARBA00023015"/>
    </source>
</evidence>
<dbReference type="SUPFAM" id="SSF53383">
    <property type="entry name" value="PLP-dependent transferases"/>
    <property type="match status" value="1"/>
</dbReference>
<dbReference type="Pfam" id="PF00155">
    <property type="entry name" value="Aminotran_1_2"/>
    <property type="match status" value="1"/>
</dbReference>
<evidence type="ECO:0000313" key="8">
    <source>
        <dbReference type="Proteomes" id="UP000572051"/>
    </source>
</evidence>
<dbReference type="EMBL" id="JACCFS010000001">
    <property type="protein sequence ID" value="NYJ36201.1"/>
    <property type="molecule type" value="Genomic_DNA"/>
</dbReference>
<evidence type="ECO:0000256" key="5">
    <source>
        <dbReference type="ARBA" id="ARBA00023163"/>
    </source>
</evidence>
<dbReference type="SMART" id="SM00345">
    <property type="entry name" value="HTH_GNTR"/>
    <property type="match status" value="1"/>
</dbReference>
<organism evidence="7 8">
    <name type="scientific">Nocardiopsis aegyptia</name>
    <dbReference type="NCBI Taxonomy" id="220378"/>
    <lineage>
        <taxon>Bacteria</taxon>
        <taxon>Bacillati</taxon>
        <taxon>Actinomycetota</taxon>
        <taxon>Actinomycetes</taxon>
        <taxon>Streptosporangiales</taxon>
        <taxon>Nocardiopsidaceae</taxon>
        <taxon>Nocardiopsis</taxon>
    </lineage>
</organism>
<dbReference type="InterPro" id="IPR036390">
    <property type="entry name" value="WH_DNA-bd_sf"/>
</dbReference>
<dbReference type="GO" id="GO:0003700">
    <property type="term" value="F:DNA-binding transcription factor activity"/>
    <property type="evidence" value="ECO:0007669"/>
    <property type="project" value="InterPro"/>
</dbReference>
<reference evidence="7 8" key="1">
    <citation type="submission" date="2020-07" db="EMBL/GenBank/DDBJ databases">
        <title>Sequencing the genomes of 1000 actinobacteria strains.</title>
        <authorList>
            <person name="Klenk H.-P."/>
        </authorList>
    </citation>
    <scope>NUCLEOTIDE SEQUENCE [LARGE SCALE GENOMIC DNA]</scope>
    <source>
        <strain evidence="7 8">DSM 44442</strain>
    </source>
</reference>
<proteinExistence type="inferred from homology"/>
<comment type="caution">
    <text evidence="7">The sequence shown here is derived from an EMBL/GenBank/DDBJ whole genome shotgun (WGS) entry which is preliminary data.</text>
</comment>
<keyword evidence="8" id="KW-1185">Reference proteome</keyword>
<sequence>MSEPISPGDLTALLGRWAAGRGPLYRLLATRLRGLIDEGALAPGAGLPAERRLAARLSVGRGTVVAAYDLLSEERRLVRRRGSGTRVAPGPDPVPEPARRTHDGSLFLSMFEPVAGTLTLTCAAPDAPPPELRTAYREATARVDVLANDIGYHPAGLLELRTVIAERFTERGLPTSPDEVLVTNGAQQALDLLVRCHVSAGDTVLVERPTYPGALALFGEAAAHVRTVDTGPDGVDVPALLEGMADAPALTYLIPSFHNPTGAVLPPLLRRRIAAAAGEHDALVVDDETMVHLGFDGPVPAPLASFPGGEDIVTVGSLSKLVWGGLRIGWIRARRPVLERLRRTKTLTDLGGDVLSQLAAAHLLRDLEPVSRRRGAELRRQHDRLVAELGRRLPDWEFAPASGGQTLWVHLPHGDSASFSQVALRHGAALLPGDSLCAGGGGASWLRLPFLASSETLTEAVDRIARAWKHYGEADTPPAPPLGALAV</sequence>
<keyword evidence="2" id="KW-0663">Pyridoxal phosphate</keyword>
<dbReference type="RefSeq" id="WP_179825956.1">
    <property type="nucleotide sequence ID" value="NZ_JACCFS010000001.1"/>
</dbReference>
<dbReference type="Proteomes" id="UP000572051">
    <property type="component" value="Unassembled WGS sequence"/>
</dbReference>
<feature type="domain" description="HTH gntR-type" evidence="6">
    <location>
        <begin position="22"/>
        <end position="90"/>
    </location>
</feature>
<keyword evidence="3" id="KW-0805">Transcription regulation</keyword>
<keyword evidence="5" id="KW-0804">Transcription</keyword>
<protein>
    <submittedName>
        <fullName evidence="7">DNA-binding transcriptional MocR family regulator</fullName>
    </submittedName>
</protein>
<dbReference type="SUPFAM" id="SSF46785">
    <property type="entry name" value="Winged helix' DNA-binding domain"/>
    <property type="match status" value="1"/>
</dbReference>
<dbReference type="InterPro" id="IPR015421">
    <property type="entry name" value="PyrdxlP-dep_Trfase_major"/>
</dbReference>
<accession>A0A7Z0ER36</accession>
<dbReference type="InterPro" id="IPR000524">
    <property type="entry name" value="Tscrpt_reg_HTH_GntR"/>
</dbReference>
<dbReference type="PROSITE" id="PS50949">
    <property type="entry name" value="HTH_GNTR"/>
    <property type="match status" value="1"/>
</dbReference>
<dbReference type="InterPro" id="IPR015424">
    <property type="entry name" value="PyrdxlP-dep_Trfase"/>
</dbReference>
<dbReference type="CDD" id="cd07377">
    <property type="entry name" value="WHTH_GntR"/>
    <property type="match status" value="1"/>
</dbReference>
<dbReference type="CDD" id="cd00609">
    <property type="entry name" value="AAT_like"/>
    <property type="match status" value="1"/>
</dbReference>
<evidence type="ECO:0000256" key="2">
    <source>
        <dbReference type="ARBA" id="ARBA00022898"/>
    </source>
</evidence>
<evidence type="ECO:0000256" key="4">
    <source>
        <dbReference type="ARBA" id="ARBA00023125"/>
    </source>
</evidence>
<dbReference type="PANTHER" id="PTHR46577">
    <property type="entry name" value="HTH-TYPE TRANSCRIPTIONAL REGULATORY PROTEIN GABR"/>
    <property type="match status" value="1"/>
</dbReference>
<dbReference type="Gene3D" id="1.10.10.10">
    <property type="entry name" value="Winged helix-like DNA-binding domain superfamily/Winged helix DNA-binding domain"/>
    <property type="match status" value="1"/>
</dbReference>
<evidence type="ECO:0000259" key="6">
    <source>
        <dbReference type="PROSITE" id="PS50949"/>
    </source>
</evidence>
<dbReference type="Pfam" id="PF00392">
    <property type="entry name" value="GntR"/>
    <property type="match status" value="1"/>
</dbReference>
<gene>
    <name evidence="7" type="ORF">HNR10_004082</name>
</gene>
<dbReference type="InterPro" id="IPR051446">
    <property type="entry name" value="HTH_trans_reg/aminotransferase"/>
</dbReference>
<dbReference type="GO" id="GO:0030170">
    <property type="term" value="F:pyridoxal phosphate binding"/>
    <property type="evidence" value="ECO:0007669"/>
    <property type="project" value="InterPro"/>
</dbReference>
<evidence type="ECO:0000256" key="1">
    <source>
        <dbReference type="ARBA" id="ARBA00005384"/>
    </source>
</evidence>
<dbReference type="Gene3D" id="3.40.640.10">
    <property type="entry name" value="Type I PLP-dependent aspartate aminotransferase-like (Major domain)"/>
    <property type="match status" value="1"/>
</dbReference>
<dbReference type="PANTHER" id="PTHR46577:SF1">
    <property type="entry name" value="HTH-TYPE TRANSCRIPTIONAL REGULATORY PROTEIN GABR"/>
    <property type="match status" value="1"/>
</dbReference>
<dbReference type="AlphaFoldDB" id="A0A7Z0ER36"/>
<dbReference type="GO" id="GO:0003677">
    <property type="term" value="F:DNA binding"/>
    <property type="evidence" value="ECO:0007669"/>
    <property type="project" value="UniProtKB-KW"/>
</dbReference>
<name>A0A7Z0ER36_9ACTN</name>
<evidence type="ECO:0000313" key="7">
    <source>
        <dbReference type="EMBL" id="NYJ36201.1"/>
    </source>
</evidence>
<dbReference type="InterPro" id="IPR004839">
    <property type="entry name" value="Aminotransferase_I/II_large"/>
</dbReference>
<comment type="similarity">
    <text evidence="1">In the C-terminal section; belongs to the class-I pyridoxal-phosphate-dependent aminotransferase family.</text>
</comment>